<name>A0A438CCE4_VITVI</name>
<feature type="region of interest" description="Disordered" evidence="1">
    <location>
        <begin position="233"/>
        <end position="254"/>
    </location>
</feature>
<protein>
    <submittedName>
        <fullName evidence="2">Uncharacterized protein</fullName>
    </submittedName>
</protein>
<dbReference type="EMBL" id="QGNW01002330">
    <property type="protein sequence ID" value="RVW20897.1"/>
    <property type="molecule type" value="Genomic_DNA"/>
</dbReference>
<dbReference type="Proteomes" id="UP000288805">
    <property type="component" value="Unassembled WGS sequence"/>
</dbReference>
<reference evidence="2 3" key="1">
    <citation type="journal article" date="2018" name="PLoS Genet.">
        <title>Population sequencing reveals clonal diversity and ancestral inbreeding in the grapevine cultivar Chardonnay.</title>
        <authorList>
            <person name="Roach M.J."/>
            <person name="Johnson D.L."/>
            <person name="Bohlmann J."/>
            <person name="van Vuuren H.J."/>
            <person name="Jones S.J."/>
            <person name="Pretorius I.S."/>
            <person name="Schmidt S.A."/>
            <person name="Borneman A.R."/>
        </authorList>
    </citation>
    <scope>NUCLEOTIDE SEQUENCE [LARGE SCALE GENOMIC DNA]</scope>
    <source>
        <strain evidence="3">cv. Chardonnay</strain>
        <tissue evidence="2">Leaf</tissue>
    </source>
</reference>
<accession>A0A438CCE4</accession>
<proteinExistence type="predicted"/>
<evidence type="ECO:0000313" key="2">
    <source>
        <dbReference type="EMBL" id="RVW20897.1"/>
    </source>
</evidence>
<dbReference type="AlphaFoldDB" id="A0A438CCE4"/>
<comment type="caution">
    <text evidence="2">The sequence shown here is derived from an EMBL/GenBank/DDBJ whole genome shotgun (WGS) entry which is preliminary data.</text>
</comment>
<feature type="region of interest" description="Disordered" evidence="1">
    <location>
        <begin position="139"/>
        <end position="161"/>
    </location>
</feature>
<feature type="compositionally biased region" description="Polar residues" evidence="1">
    <location>
        <begin position="97"/>
        <end position="108"/>
    </location>
</feature>
<organism evidence="2 3">
    <name type="scientific">Vitis vinifera</name>
    <name type="common">Grape</name>
    <dbReference type="NCBI Taxonomy" id="29760"/>
    <lineage>
        <taxon>Eukaryota</taxon>
        <taxon>Viridiplantae</taxon>
        <taxon>Streptophyta</taxon>
        <taxon>Embryophyta</taxon>
        <taxon>Tracheophyta</taxon>
        <taxon>Spermatophyta</taxon>
        <taxon>Magnoliopsida</taxon>
        <taxon>eudicotyledons</taxon>
        <taxon>Gunneridae</taxon>
        <taxon>Pentapetalae</taxon>
        <taxon>rosids</taxon>
        <taxon>Vitales</taxon>
        <taxon>Vitaceae</taxon>
        <taxon>Viteae</taxon>
        <taxon>Vitis</taxon>
    </lineage>
</organism>
<evidence type="ECO:0000256" key="1">
    <source>
        <dbReference type="SAM" id="MobiDB-lite"/>
    </source>
</evidence>
<sequence length="254" mass="28447">MGKDGWIHYVLLRWCDALQVNLLTHSHGQSFHHIRSTLDETSPSPVSRLIDNDCSVTSRAIIMATKVKGPPQHRCDPIPDTIKTLLQPKTKGVSRQPVRTSFSGTGEESSPRHCTQFLVAITWNNPTLVDQASTLASSMGTCLPRNRQPRSQQTNSKRNEKVIYPENAETPLDEHDTRLDARPLPTHHALLDEISYSTCMSSKRRRDREIPAVGLNACKARTLDARCGKTKCSRGPRGVSWSLNYTSHAEEESR</sequence>
<evidence type="ECO:0000313" key="3">
    <source>
        <dbReference type="Proteomes" id="UP000288805"/>
    </source>
</evidence>
<feature type="region of interest" description="Disordered" evidence="1">
    <location>
        <begin position="88"/>
        <end position="109"/>
    </location>
</feature>
<gene>
    <name evidence="2" type="ORF">CK203_113692</name>
</gene>